<dbReference type="InterPro" id="IPR043502">
    <property type="entry name" value="DNA/RNA_pol_sf"/>
</dbReference>
<feature type="non-terminal residue" evidence="9">
    <location>
        <position position="1"/>
    </location>
</feature>
<dbReference type="Proteomes" id="UP000257109">
    <property type="component" value="Unassembled WGS sequence"/>
</dbReference>
<keyword evidence="5" id="KW-0378">Hydrolase</keyword>
<evidence type="ECO:0000256" key="5">
    <source>
        <dbReference type="ARBA" id="ARBA00022801"/>
    </source>
</evidence>
<feature type="region of interest" description="Disordered" evidence="7">
    <location>
        <begin position="38"/>
        <end position="61"/>
    </location>
</feature>
<dbReference type="GO" id="GO:0003964">
    <property type="term" value="F:RNA-directed DNA polymerase activity"/>
    <property type="evidence" value="ECO:0007669"/>
    <property type="project" value="UniProtKB-KW"/>
</dbReference>
<dbReference type="SUPFAM" id="SSF56672">
    <property type="entry name" value="DNA/RNA polymerases"/>
    <property type="match status" value="1"/>
</dbReference>
<dbReference type="InterPro" id="IPR041373">
    <property type="entry name" value="RT_RNaseH"/>
</dbReference>
<evidence type="ECO:0000256" key="2">
    <source>
        <dbReference type="ARBA" id="ARBA00022695"/>
    </source>
</evidence>
<dbReference type="GO" id="GO:0004519">
    <property type="term" value="F:endonuclease activity"/>
    <property type="evidence" value="ECO:0007669"/>
    <property type="project" value="UniProtKB-KW"/>
</dbReference>
<dbReference type="GO" id="GO:0016787">
    <property type="term" value="F:hydrolase activity"/>
    <property type="evidence" value="ECO:0007669"/>
    <property type="project" value="UniProtKB-KW"/>
</dbReference>
<evidence type="ECO:0000256" key="7">
    <source>
        <dbReference type="SAM" id="MobiDB-lite"/>
    </source>
</evidence>
<evidence type="ECO:0000256" key="3">
    <source>
        <dbReference type="ARBA" id="ARBA00022722"/>
    </source>
</evidence>
<reference evidence="9" key="1">
    <citation type="submission" date="2018-05" db="EMBL/GenBank/DDBJ databases">
        <title>Draft genome of Mucuna pruriens seed.</title>
        <authorList>
            <person name="Nnadi N.E."/>
            <person name="Vos R."/>
            <person name="Hasami M.H."/>
            <person name="Devisetty U.K."/>
            <person name="Aguiy J.C."/>
        </authorList>
    </citation>
    <scope>NUCLEOTIDE SEQUENCE [LARGE SCALE GENOMIC DNA]</scope>
    <source>
        <strain evidence="9">JCA_2017</strain>
    </source>
</reference>
<keyword evidence="1" id="KW-0808">Transferase</keyword>
<keyword evidence="4" id="KW-0255">Endonuclease</keyword>
<protein>
    <recommendedName>
        <fullName evidence="8">Reverse transcriptase RNase H-like domain-containing protein</fullName>
    </recommendedName>
</protein>
<proteinExistence type="predicted"/>
<organism evidence="9 10">
    <name type="scientific">Mucuna pruriens</name>
    <name type="common">Velvet bean</name>
    <name type="synonym">Dolichos pruriens</name>
    <dbReference type="NCBI Taxonomy" id="157652"/>
    <lineage>
        <taxon>Eukaryota</taxon>
        <taxon>Viridiplantae</taxon>
        <taxon>Streptophyta</taxon>
        <taxon>Embryophyta</taxon>
        <taxon>Tracheophyta</taxon>
        <taxon>Spermatophyta</taxon>
        <taxon>Magnoliopsida</taxon>
        <taxon>eudicotyledons</taxon>
        <taxon>Gunneridae</taxon>
        <taxon>Pentapetalae</taxon>
        <taxon>rosids</taxon>
        <taxon>fabids</taxon>
        <taxon>Fabales</taxon>
        <taxon>Fabaceae</taxon>
        <taxon>Papilionoideae</taxon>
        <taxon>50 kb inversion clade</taxon>
        <taxon>NPAAA clade</taxon>
        <taxon>indigoferoid/millettioid clade</taxon>
        <taxon>Phaseoleae</taxon>
        <taxon>Mucuna</taxon>
    </lineage>
</organism>
<dbReference type="Pfam" id="PF17917">
    <property type="entry name" value="RT_RNaseH"/>
    <property type="match status" value="1"/>
</dbReference>
<feature type="compositionally biased region" description="Basic and acidic residues" evidence="7">
    <location>
        <begin position="38"/>
        <end position="58"/>
    </location>
</feature>
<keyword evidence="6" id="KW-0695">RNA-directed DNA polymerase</keyword>
<gene>
    <name evidence="9" type="ORF">CR513_15297</name>
</gene>
<accession>A0A371HF29</accession>
<name>A0A371HF29_MUCPR</name>
<evidence type="ECO:0000313" key="9">
    <source>
        <dbReference type="EMBL" id="RDY01390.1"/>
    </source>
</evidence>
<keyword evidence="10" id="KW-1185">Reference proteome</keyword>
<evidence type="ECO:0000256" key="6">
    <source>
        <dbReference type="ARBA" id="ARBA00022918"/>
    </source>
</evidence>
<evidence type="ECO:0000259" key="8">
    <source>
        <dbReference type="Pfam" id="PF17917"/>
    </source>
</evidence>
<sequence>MTARTKIDVYAGKLSMEFGDNLLRSFVMEEADFTKRTEVLDPSDSRNHESRTSRDRLQTEVQARLPTSPSFEPKELDLLRPLRLAPIKADTSPKVSRKLAVAVGDYRLEASRKIKLPLEARNMYKMEAHVTIERVDMHSVLQFCNSSSSFSLHHLVVHGASMTLGRSSERRSSLLSLLHLHTNPSCLRVYKYVFKFEFGRDCSRKKLLAIVFALDKIHSYLLGYKIIIFFDHASLKFLLKKPDAKPRLIR</sequence>
<evidence type="ECO:0000313" key="10">
    <source>
        <dbReference type="Proteomes" id="UP000257109"/>
    </source>
</evidence>
<dbReference type="AlphaFoldDB" id="A0A371HF29"/>
<keyword evidence="2" id="KW-0548">Nucleotidyltransferase</keyword>
<evidence type="ECO:0000256" key="4">
    <source>
        <dbReference type="ARBA" id="ARBA00022759"/>
    </source>
</evidence>
<evidence type="ECO:0000256" key="1">
    <source>
        <dbReference type="ARBA" id="ARBA00022679"/>
    </source>
</evidence>
<keyword evidence="3" id="KW-0540">Nuclease</keyword>
<dbReference type="EMBL" id="QJKJ01002779">
    <property type="protein sequence ID" value="RDY01390.1"/>
    <property type="molecule type" value="Genomic_DNA"/>
</dbReference>
<feature type="domain" description="Reverse transcriptase RNase H-like" evidence="8">
    <location>
        <begin position="203"/>
        <end position="250"/>
    </location>
</feature>
<comment type="caution">
    <text evidence="9">The sequence shown here is derived from an EMBL/GenBank/DDBJ whole genome shotgun (WGS) entry which is preliminary data.</text>
</comment>